<protein>
    <submittedName>
        <fullName evidence="2">Uncharacterized protein</fullName>
    </submittedName>
</protein>
<feature type="region of interest" description="Disordered" evidence="1">
    <location>
        <begin position="1"/>
        <end position="24"/>
    </location>
</feature>
<reference evidence="2" key="1">
    <citation type="submission" date="2022-06" db="EMBL/GenBank/DDBJ databases">
        <title>Uncovering the hologenomic basis of an extraordinary plant invasion.</title>
        <authorList>
            <person name="Bieker V.C."/>
            <person name="Martin M.D."/>
            <person name="Gilbert T."/>
            <person name="Hodgins K."/>
            <person name="Battlay P."/>
            <person name="Petersen B."/>
            <person name="Wilson J."/>
        </authorList>
    </citation>
    <scope>NUCLEOTIDE SEQUENCE</scope>
    <source>
        <strain evidence="2">AA19_3_7</strain>
        <tissue evidence="2">Leaf</tissue>
    </source>
</reference>
<accession>A0AAD5GA33</accession>
<keyword evidence="3" id="KW-1185">Reference proteome</keyword>
<feature type="non-terminal residue" evidence="2">
    <location>
        <position position="24"/>
    </location>
</feature>
<evidence type="ECO:0000313" key="3">
    <source>
        <dbReference type="Proteomes" id="UP001206925"/>
    </source>
</evidence>
<proteinExistence type="predicted"/>
<sequence length="24" mass="3002">MEKKTTRKRKQRVNKHRLGGRKKH</sequence>
<evidence type="ECO:0000256" key="1">
    <source>
        <dbReference type="SAM" id="MobiDB-lite"/>
    </source>
</evidence>
<dbReference type="AlphaFoldDB" id="A0AAD5GA33"/>
<dbReference type="Proteomes" id="UP001206925">
    <property type="component" value="Unassembled WGS sequence"/>
</dbReference>
<dbReference type="EMBL" id="JAMZMK010009878">
    <property type="protein sequence ID" value="KAI7733929.1"/>
    <property type="molecule type" value="Genomic_DNA"/>
</dbReference>
<name>A0AAD5GA33_AMBAR</name>
<evidence type="ECO:0000313" key="2">
    <source>
        <dbReference type="EMBL" id="KAI7733929.1"/>
    </source>
</evidence>
<comment type="caution">
    <text evidence="2">The sequence shown here is derived from an EMBL/GenBank/DDBJ whole genome shotgun (WGS) entry which is preliminary data.</text>
</comment>
<organism evidence="2 3">
    <name type="scientific">Ambrosia artemisiifolia</name>
    <name type="common">Common ragweed</name>
    <dbReference type="NCBI Taxonomy" id="4212"/>
    <lineage>
        <taxon>Eukaryota</taxon>
        <taxon>Viridiplantae</taxon>
        <taxon>Streptophyta</taxon>
        <taxon>Embryophyta</taxon>
        <taxon>Tracheophyta</taxon>
        <taxon>Spermatophyta</taxon>
        <taxon>Magnoliopsida</taxon>
        <taxon>eudicotyledons</taxon>
        <taxon>Gunneridae</taxon>
        <taxon>Pentapetalae</taxon>
        <taxon>asterids</taxon>
        <taxon>campanulids</taxon>
        <taxon>Asterales</taxon>
        <taxon>Asteraceae</taxon>
        <taxon>Asteroideae</taxon>
        <taxon>Heliantheae alliance</taxon>
        <taxon>Heliantheae</taxon>
        <taxon>Ambrosia</taxon>
    </lineage>
</organism>
<gene>
    <name evidence="2" type="ORF">M8C21_004814</name>
</gene>